<feature type="transmembrane region" description="Helical" evidence="9">
    <location>
        <begin position="155"/>
        <end position="175"/>
    </location>
</feature>
<accession>A0AA46YP61</accession>
<keyword evidence="4 9" id="KW-0812">Transmembrane</keyword>
<evidence type="ECO:0000256" key="4">
    <source>
        <dbReference type="ARBA" id="ARBA00022692"/>
    </source>
</evidence>
<feature type="transmembrane region" description="Helical" evidence="9">
    <location>
        <begin position="43"/>
        <end position="65"/>
    </location>
</feature>
<feature type="transmembrane region" description="Helical" evidence="9">
    <location>
        <begin position="372"/>
        <end position="391"/>
    </location>
</feature>
<evidence type="ECO:0000256" key="2">
    <source>
        <dbReference type="ARBA" id="ARBA00006434"/>
    </source>
</evidence>
<comment type="subcellular location">
    <subcellularLocation>
        <location evidence="1">Membrane</location>
        <topology evidence="1">Multi-pass membrane protein</topology>
    </subcellularLocation>
</comment>
<feature type="transmembrane region" description="Helical" evidence="9">
    <location>
        <begin position="323"/>
        <end position="352"/>
    </location>
</feature>
<dbReference type="GO" id="GO:0005886">
    <property type="term" value="C:plasma membrane"/>
    <property type="evidence" value="ECO:0007669"/>
    <property type="project" value="TreeGrafter"/>
</dbReference>
<dbReference type="InterPro" id="IPR001734">
    <property type="entry name" value="Na/solute_symporter"/>
</dbReference>
<dbReference type="Pfam" id="PF00474">
    <property type="entry name" value="SSF"/>
    <property type="match status" value="1"/>
</dbReference>
<feature type="transmembrane region" description="Helical" evidence="9">
    <location>
        <begin position="6"/>
        <end position="23"/>
    </location>
</feature>
<name>A0AA46YP61_9GAMM</name>
<feature type="transmembrane region" description="Helical" evidence="9">
    <location>
        <begin position="279"/>
        <end position="299"/>
    </location>
</feature>
<comment type="similarity">
    <text evidence="2 8">Belongs to the sodium:solute symporter (SSF) (TC 2.A.21) family.</text>
</comment>
<dbReference type="CDD" id="cd10322">
    <property type="entry name" value="SLC5sbd"/>
    <property type="match status" value="1"/>
</dbReference>
<keyword evidence="6 9" id="KW-1133">Transmembrane helix</keyword>
<dbReference type="EMBL" id="CP096973">
    <property type="protein sequence ID" value="UYO73235.1"/>
    <property type="molecule type" value="Genomic_DNA"/>
</dbReference>
<dbReference type="PANTHER" id="PTHR48086">
    <property type="entry name" value="SODIUM/PROLINE SYMPORTER-RELATED"/>
    <property type="match status" value="1"/>
</dbReference>
<keyword evidence="5" id="KW-0769">Symport</keyword>
<evidence type="ECO:0000256" key="8">
    <source>
        <dbReference type="RuleBase" id="RU362091"/>
    </source>
</evidence>
<dbReference type="InterPro" id="IPR038377">
    <property type="entry name" value="Na/Glc_symporter_sf"/>
</dbReference>
<sequence length="494" mass="52723">MNDSLIVVGITLTYLALVLWVGLRARGQQNSSLEGYVAGGRHVGVVILFFILGAEIFSAFAFLGAPGWAYKHGAPGFYILAYLSLVPITIWAMGPRVAKLGRERGYLTQGDMIADHYQSKSLGLLAGVIGVLALVPYLTIQIAGAGLLFQAATDGLIPFWLGALLAFVVVATYVFCSGLNGIGWTNLIQGIMMIAIAWFLGLSISERIYGGVGEMFSQIQLTMPEYLTMPGATGMNWGYFSTAVLVSAFGGAMWPHLFMKFYSADSGRTLRKVSVFYPLYAYLLVPLLFIGFAGILAFADSPLERSDTVLLRMVMDVANFSPWVIGLMLSGALAAAMSTGSNLAHTAAVVLVRDVVGPTVMKGASEKAMVSATRWSVLGLSLIAYLCALANPSSLVLLLLGAYGLIVQLFPMVLGALFLPQLRRNSVMAGALVGSIAYLLMDFVWSSPLNWHAGVWAMLLNIAVVGVCQWLIKPAVPPVIAAQPSASTTSTNAH</sequence>
<dbReference type="GO" id="GO:0015293">
    <property type="term" value="F:symporter activity"/>
    <property type="evidence" value="ECO:0007669"/>
    <property type="project" value="UniProtKB-KW"/>
</dbReference>
<reference evidence="10" key="1">
    <citation type="submission" date="2022-05" db="EMBL/GenBank/DDBJ databases">
        <title>Complete sequence of a novel PHA-producing Halomonas strain.</title>
        <authorList>
            <person name="Zheng Z."/>
        </authorList>
    </citation>
    <scope>NUCLEOTIDE SEQUENCE</scope>
    <source>
        <strain evidence="10">ZZQ-149</strain>
    </source>
</reference>
<feature type="transmembrane region" description="Helical" evidence="9">
    <location>
        <begin position="77"/>
        <end position="94"/>
    </location>
</feature>
<feature type="transmembrane region" description="Helical" evidence="9">
    <location>
        <begin position="397"/>
        <end position="419"/>
    </location>
</feature>
<dbReference type="KEGG" id="hqn:M0220_10025"/>
<evidence type="ECO:0000313" key="10">
    <source>
        <dbReference type="EMBL" id="UYO73235.1"/>
    </source>
</evidence>
<dbReference type="AlphaFoldDB" id="A0AA46YP61"/>
<evidence type="ECO:0000256" key="9">
    <source>
        <dbReference type="SAM" id="Phobius"/>
    </source>
</evidence>
<evidence type="ECO:0000256" key="5">
    <source>
        <dbReference type="ARBA" id="ARBA00022847"/>
    </source>
</evidence>
<evidence type="ECO:0000256" key="7">
    <source>
        <dbReference type="ARBA" id="ARBA00023136"/>
    </source>
</evidence>
<proteinExistence type="inferred from homology"/>
<dbReference type="RefSeq" id="WP_264017538.1">
    <property type="nucleotide sequence ID" value="NZ_CP096973.1"/>
</dbReference>
<feature type="transmembrane region" description="Helical" evidence="9">
    <location>
        <begin position="122"/>
        <end position="149"/>
    </location>
</feature>
<organism evidence="10 11">
    <name type="scientific">Halomonas qinghailakensis</name>
    <dbReference type="NCBI Taxonomy" id="2937790"/>
    <lineage>
        <taxon>Bacteria</taxon>
        <taxon>Pseudomonadati</taxon>
        <taxon>Pseudomonadota</taxon>
        <taxon>Gammaproteobacteria</taxon>
        <taxon>Oceanospirillales</taxon>
        <taxon>Halomonadaceae</taxon>
        <taxon>Halomonas</taxon>
    </lineage>
</organism>
<evidence type="ECO:0000256" key="6">
    <source>
        <dbReference type="ARBA" id="ARBA00022989"/>
    </source>
</evidence>
<gene>
    <name evidence="10" type="ORF">M0220_10025</name>
</gene>
<protein>
    <submittedName>
        <fullName evidence="10">Sodium:solute symporter family protein</fullName>
    </submittedName>
</protein>
<evidence type="ECO:0000256" key="3">
    <source>
        <dbReference type="ARBA" id="ARBA00022448"/>
    </source>
</evidence>
<dbReference type="PANTHER" id="PTHR48086:SF8">
    <property type="entry name" value="MONOCARBOXYLIC ACID PERMEASE"/>
    <property type="match status" value="1"/>
</dbReference>
<keyword evidence="7 9" id="KW-0472">Membrane</keyword>
<dbReference type="InterPro" id="IPR050277">
    <property type="entry name" value="Sodium:Solute_Symporter"/>
</dbReference>
<feature type="transmembrane region" description="Helical" evidence="9">
    <location>
        <begin position="187"/>
        <end position="205"/>
    </location>
</feature>
<dbReference type="PROSITE" id="PS50283">
    <property type="entry name" value="NA_SOLUT_SYMP_3"/>
    <property type="match status" value="1"/>
</dbReference>
<feature type="transmembrane region" description="Helical" evidence="9">
    <location>
        <begin position="451"/>
        <end position="472"/>
    </location>
</feature>
<dbReference type="Proteomes" id="UP001164935">
    <property type="component" value="Chromosome"/>
</dbReference>
<dbReference type="Gene3D" id="1.20.1730.10">
    <property type="entry name" value="Sodium/glucose cotransporter"/>
    <property type="match status" value="1"/>
</dbReference>
<evidence type="ECO:0000313" key="11">
    <source>
        <dbReference type="Proteomes" id="UP001164935"/>
    </source>
</evidence>
<feature type="transmembrane region" description="Helical" evidence="9">
    <location>
        <begin position="426"/>
        <end position="445"/>
    </location>
</feature>
<keyword evidence="11" id="KW-1185">Reference proteome</keyword>
<feature type="transmembrane region" description="Helical" evidence="9">
    <location>
        <begin position="237"/>
        <end position="258"/>
    </location>
</feature>
<keyword evidence="3" id="KW-0813">Transport</keyword>
<evidence type="ECO:0000256" key="1">
    <source>
        <dbReference type="ARBA" id="ARBA00004141"/>
    </source>
</evidence>